<dbReference type="AlphaFoldDB" id="V4LB71"/>
<evidence type="ECO:0000313" key="2">
    <source>
        <dbReference type="Proteomes" id="UP000030689"/>
    </source>
</evidence>
<dbReference type="Proteomes" id="UP000030689">
    <property type="component" value="Unassembled WGS sequence"/>
</dbReference>
<proteinExistence type="predicted"/>
<dbReference type="EMBL" id="KI517609">
    <property type="protein sequence ID" value="ESQ36983.1"/>
    <property type="molecule type" value="Genomic_DNA"/>
</dbReference>
<sequence length="70" mass="8010">MLPRGTAKQDMIDNGNFIITELLPFPDLSSPLTVVEGNELSSATRGLFRRFWRFLLITDNIFSISCLSFW</sequence>
<reference evidence="1 2" key="1">
    <citation type="journal article" date="2013" name="Front. Plant Sci.">
        <title>The Reference Genome of the Halophytic Plant Eutrema salsugineum.</title>
        <authorList>
            <person name="Yang R."/>
            <person name="Jarvis D.E."/>
            <person name="Chen H."/>
            <person name="Beilstein M.A."/>
            <person name="Grimwood J."/>
            <person name="Jenkins J."/>
            <person name="Shu S."/>
            <person name="Prochnik S."/>
            <person name="Xin M."/>
            <person name="Ma C."/>
            <person name="Schmutz J."/>
            <person name="Wing R.A."/>
            <person name="Mitchell-Olds T."/>
            <person name="Schumaker K.S."/>
            <person name="Wang X."/>
        </authorList>
    </citation>
    <scope>NUCLEOTIDE SEQUENCE [LARGE SCALE GENOMIC DNA]</scope>
</reference>
<dbReference type="Gramene" id="ESQ36983">
    <property type="protein sequence ID" value="ESQ36983"/>
    <property type="gene ID" value="EUTSA_v10002759mg"/>
</dbReference>
<protein>
    <submittedName>
        <fullName evidence="1">Uncharacterized protein</fullName>
    </submittedName>
</protein>
<gene>
    <name evidence="1" type="ORF">EUTSA_v10002759mg</name>
</gene>
<keyword evidence="2" id="KW-1185">Reference proteome</keyword>
<accession>V4LB71</accession>
<name>V4LB71_EUTSA</name>
<evidence type="ECO:0000313" key="1">
    <source>
        <dbReference type="EMBL" id="ESQ36983.1"/>
    </source>
</evidence>
<organism evidence="1 2">
    <name type="scientific">Eutrema salsugineum</name>
    <name type="common">Saltwater cress</name>
    <name type="synonym">Sisymbrium salsugineum</name>
    <dbReference type="NCBI Taxonomy" id="72664"/>
    <lineage>
        <taxon>Eukaryota</taxon>
        <taxon>Viridiplantae</taxon>
        <taxon>Streptophyta</taxon>
        <taxon>Embryophyta</taxon>
        <taxon>Tracheophyta</taxon>
        <taxon>Spermatophyta</taxon>
        <taxon>Magnoliopsida</taxon>
        <taxon>eudicotyledons</taxon>
        <taxon>Gunneridae</taxon>
        <taxon>Pentapetalae</taxon>
        <taxon>rosids</taxon>
        <taxon>malvids</taxon>
        <taxon>Brassicales</taxon>
        <taxon>Brassicaceae</taxon>
        <taxon>Eutremeae</taxon>
        <taxon>Eutrema</taxon>
    </lineage>
</organism>
<dbReference type="KEGG" id="eus:EUTSA_v10002759mg"/>